<evidence type="ECO:0000256" key="2">
    <source>
        <dbReference type="ARBA" id="ARBA00006073"/>
    </source>
</evidence>
<evidence type="ECO:0000313" key="8">
    <source>
        <dbReference type="EMBL" id="KAF0310819.1"/>
    </source>
</evidence>
<dbReference type="EMBL" id="VIIS01000289">
    <property type="protein sequence ID" value="KAF0310819.1"/>
    <property type="molecule type" value="Genomic_DNA"/>
</dbReference>
<dbReference type="InterPro" id="IPR036249">
    <property type="entry name" value="Thioredoxin-like_sf"/>
</dbReference>
<protein>
    <recommendedName>
        <fullName evidence="6">Large ribosomal subunit protein mL43</fullName>
    </recommendedName>
</protein>
<dbReference type="Gene3D" id="3.40.30.10">
    <property type="entry name" value="Glutaredoxin"/>
    <property type="match status" value="1"/>
</dbReference>
<dbReference type="AlphaFoldDB" id="A0A6A4WZT8"/>
<evidence type="ECO:0000259" key="7">
    <source>
        <dbReference type="SMART" id="SM00916"/>
    </source>
</evidence>
<organism evidence="8 9">
    <name type="scientific">Amphibalanus amphitrite</name>
    <name type="common">Striped barnacle</name>
    <name type="synonym">Balanus amphitrite</name>
    <dbReference type="NCBI Taxonomy" id="1232801"/>
    <lineage>
        <taxon>Eukaryota</taxon>
        <taxon>Metazoa</taxon>
        <taxon>Ecdysozoa</taxon>
        <taxon>Arthropoda</taxon>
        <taxon>Crustacea</taxon>
        <taxon>Multicrustacea</taxon>
        <taxon>Cirripedia</taxon>
        <taxon>Thoracica</taxon>
        <taxon>Thoracicalcarea</taxon>
        <taxon>Balanomorpha</taxon>
        <taxon>Balanoidea</taxon>
        <taxon>Balanidae</taxon>
        <taxon>Amphibalaninae</taxon>
        <taxon>Amphibalanus</taxon>
    </lineage>
</organism>
<evidence type="ECO:0000256" key="1">
    <source>
        <dbReference type="ARBA" id="ARBA00004173"/>
    </source>
</evidence>
<dbReference type="GO" id="GO:0005762">
    <property type="term" value="C:mitochondrial large ribosomal subunit"/>
    <property type="evidence" value="ECO:0007669"/>
    <property type="project" value="TreeGrafter"/>
</dbReference>
<dbReference type="Pfam" id="PF05047">
    <property type="entry name" value="L51_S25_CI-B8"/>
    <property type="match status" value="1"/>
</dbReference>
<comment type="similarity">
    <text evidence="2">Belongs to the mitochondrion-specific ribosomal protein mL43 family.</text>
</comment>
<evidence type="ECO:0000256" key="5">
    <source>
        <dbReference type="ARBA" id="ARBA00023274"/>
    </source>
</evidence>
<gene>
    <name evidence="8" type="primary">MRPL43_1</name>
    <name evidence="8" type="ORF">FJT64_018301</name>
</gene>
<dbReference type="PANTHER" id="PTHR21396:SF2">
    <property type="entry name" value="LARGE RIBOSOMAL SUBUNIT PROTEIN ML43"/>
    <property type="match status" value="1"/>
</dbReference>
<dbReference type="OrthoDB" id="88at2759"/>
<accession>A0A6A4WZT8</accession>
<dbReference type="SUPFAM" id="SSF52833">
    <property type="entry name" value="Thioredoxin-like"/>
    <property type="match status" value="1"/>
</dbReference>
<sequence length="187" mass="21609">MSFKHLFMKSSFVKAPIQNGIGRYVGQLQRITVKFCKEHSDSKGVRDFIENQVVDFAKQNPGIVVYLKPRRHRAPHVKLEYLNGETEILSAKCLSERELRQWLEVARGSSGEPVARLRKMQHTDRPSIQGVWTPWTNVPPQTNLETFPSEEGYRAPQREQTATEKLRELFARQQEQKQLTEETTGTS</sequence>
<keyword evidence="3 8" id="KW-0689">Ribosomal protein</keyword>
<dbReference type="Proteomes" id="UP000440578">
    <property type="component" value="Unassembled WGS sequence"/>
</dbReference>
<evidence type="ECO:0000313" key="9">
    <source>
        <dbReference type="Proteomes" id="UP000440578"/>
    </source>
</evidence>
<name>A0A6A4WZT8_AMPAM</name>
<feature type="domain" description="Ribosomal protein/NADH dehydrogenase" evidence="7">
    <location>
        <begin position="37"/>
        <end position="110"/>
    </location>
</feature>
<keyword evidence="9" id="KW-1185">Reference proteome</keyword>
<comment type="caution">
    <text evidence="8">The sequence shown here is derived from an EMBL/GenBank/DDBJ whole genome shotgun (WGS) entry which is preliminary data.</text>
</comment>
<evidence type="ECO:0000256" key="4">
    <source>
        <dbReference type="ARBA" id="ARBA00023128"/>
    </source>
</evidence>
<dbReference type="InterPro" id="IPR039927">
    <property type="entry name" value="Ribosomal_mL43"/>
</dbReference>
<keyword evidence="4" id="KW-0496">Mitochondrion</keyword>
<dbReference type="PANTHER" id="PTHR21396">
    <property type="entry name" value="39S RIBOSOMAL PROTEIN L43"/>
    <property type="match status" value="1"/>
</dbReference>
<dbReference type="GO" id="GO:0032543">
    <property type="term" value="P:mitochondrial translation"/>
    <property type="evidence" value="ECO:0007669"/>
    <property type="project" value="InterPro"/>
</dbReference>
<comment type="subcellular location">
    <subcellularLocation>
        <location evidence="1">Mitochondrion</location>
    </subcellularLocation>
</comment>
<reference evidence="8 9" key="1">
    <citation type="submission" date="2019-07" db="EMBL/GenBank/DDBJ databases">
        <title>Draft genome assembly of a fouling barnacle, Amphibalanus amphitrite (Darwin, 1854): The first reference genome for Thecostraca.</title>
        <authorList>
            <person name="Kim W."/>
        </authorList>
    </citation>
    <scope>NUCLEOTIDE SEQUENCE [LARGE SCALE GENOMIC DNA]</scope>
    <source>
        <strain evidence="8">SNU_AA5</strain>
        <tissue evidence="8">Soma without cirri and trophi</tissue>
    </source>
</reference>
<proteinExistence type="inferred from homology"/>
<dbReference type="SMART" id="SM00916">
    <property type="entry name" value="L51_S25_CI-B8"/>
    <property type="match status" value="1"/>
</dbReference>
<keyword evidence="5" id="KW-0687">Ribonucleoprotein</keyword>
<dbReference type="InterPro" id="IPR007741">
    <property type="entry name" value="Ribosomal_mL43/mS25/NADH_DH"/>
</dbReference>
<evidence type="ECO:0000256" key="6">
    <source>
        <dbReference type="ARBA" id="ARBA00035188"/>
    </source>
</evidence>
<evidence type="ECO:0000256" key="3">
    <source>
        <dbReference type="ARBA" id="ARBA00022980"/>
    </source>
</evidence>
<dbReference type="GO" id="GO:0003735">
    <property type="term" value="F:structural constituent of ribosome"/>
    <property type="evidence" value="ECO:0007669"/>
    <property type="project" value="InterPro"/>
</dbReference>